<comment type="caution">
    <text evidence="1">The sequence shown here is derived from an EMBL/GenBank/DDBJ whole genome shotgun (WGS) entry which is preliminary data.</text>
</comment>
<reference evidence="2" key="1">
    <citation type="journal article" date="2019" name="Int. J. Syst. Evol. Microbiol.">
        <title>The Global Catalogue of Microorganisms (GCM) 10K type strain sequencing project: providing services to taxonomists for standard genome sequencing and annotation.</title>
        <authorList>
            <consortium name="The Broad Institute Genomics Platform"/>
            <consortium name="The Broad Institute Genome Sequencing Center for Infectious Disease"/>
            <person name="Wu L."/>
            <person name="Ma J."/>
        </authorList>
    </citation>
    <scope>NUCLEOTIDE SEQUENCE [LARGE SCALE GENOMIC DNA]</scope>
    <source>
        <strain evidence="2">JCM 17939</strain>
    </source>
</reference>
<name>A0ABP8U9A5_9ACTN</name>
<protein>
    <submittedName>
        <fullName evidence="1">Uncharacterized protein</fullName>
    </submittedName>
</protein>
<evidence type="ECO:0000313" key="2">
    <source>
        <dbReference type="Proteomes" id="UP001501442"/>
    </source>
</evidence>
<proteinExistence type="predicted"/>
<organism evidence="1 2">
    <name type="scientific">Actinoallomurus vinaceus</name>
    <dbReference type="NCBI Taxonomy" id="1080074"/>
    <lineage>
        <taxon>Bacteria</taxon>
        <taxon>Bacillati</taxon>
        <taxon>Actinomycetota</taxon>
        <taxon>Actinomycetes</taxon>
        <taxon>Streptosporangiales</taxon>
        <taxon>Thermomonosporaceae</taxon>
        <taxon>Actinoallomurus</taxon>
    </lineage>
</organism>
<gene>
    <name evidence="1" type="ORF">GCM10023196_037170</name>
</gene>
<dbReference type="EMBL" id="BAABHK010000004">
    <property type="protein sequence ID" value="GAA4626929.1"/>
    <property type="molecule type" value="Genomic_DNA"/>
</dbReference>
<dbReference type="RefSeq" id="WP_345432107.1">
    <property type="nucleotide sequence ID" value="NZ_BAABHK010000004.1"/>
</dbReference>
<dbReference type="Proteomes" id="UP001501442">
    <property type="component" value="Unassembled WGS sequence"/>
</dbReference>
<evidence type="ECO:0000313" key="1">
    <source>
        <dbReference type="EMBL" id="GAA4626929.1"/>
    </source>
</evidence>
<sequence>MPETAPVELDSVPTSQLQAGDIVLEHGMRVRLGGEPTVRKTPDLTVYCWRGTVENVEEVLAAGVIREADLSENVWVEGAGWERKLTGRWWIQGNDRVGWSVLRELPAATEFQATLSYSGGFRVHRAGCPGANDLRHSQHGHPLDVSGTTPEDIAADLYSDFIPGEMTRDEALDHVTFLPCTGFPR</sequence>
<keyword evidence="2" id="KW-1185">Reference proteome</keyword>
<accession>A0ABP8U9A5</accession>